<keyword evidence="4 7" id="KW-0371">Homeobox</keyword>
<dbReference type="InterPro" id="IPR050224">
    <property type="entry name" value="TALE_homeobox"/>
</dbReference>
<dbReference type="InterPro" id="IPR008422">
    <property type="entry name" value="KN_HD"/>
</dbReference>
<evidence type="ECO:0000256" key="5">
    <source>
        <dbReference type="ARBA" id="ARBA00023242"/>
    </source>
</evidence>
<dbReference type="SUPFAM" id="SSF46689">
    <property type="entry name" value="Homeodomain-like"/>
    <property type="match status" value="1"/>
</dbReference>
<dbReference type="PROSITE" id="PS51978">
    <property type="entry name" value="PBC"/>
    <property type="match status" value="1"/>
</dbReference>
<reference evidence="7 8" key="1">
    <citation type="submission" date="2015-09" db="EMBL/GenBank/DDBJ databases">
        <title>Draft genome of the parasitic nematode Teladorsagia circumcincta isolate WARC Sus (inbred).</title>
        <authorList>
            <person name="Mitreva M."/>
        </authorList>
    </citation>
    <scope>NUCLEOTIDE SEQUENCE [LARGE SCALE GENOMIC DNA]</scope>
    <source>
        <strain evidence="7 8">S</strain>
    </source>
</reference>
<dbReference type="PANTHER" id="PTHR11850">
    <property type="entry name" value="HOMEOBOX PROTEIN TRANSCRIPTION FACTORS"/>
    <property type="match status" value="1"/>
</dbReference>
<dbReference type="GO" id="GO:0000987">
    <property type="term" value="F:cis-regulatory region sequence-specific DNA binding"/>
    <property type="evidence" value="ECO:0007669"/>
    <property type="project" value="UniProtKB-ARBA"/>
</dbReference>
<dbReference type="GO" id="GO:0003700">
    <property type="term" value="F:DNA-binding transcription factor activity"/>
    <property type="evidence" value="ECO:0007669"/>
    <property type="project" value="InterPro"/>
</dbReference>
<proteinExistence type="inferred from homology"/>
<dbReference type="AlphaFoldDB" id="A0A2G9V0A6"/>
<dbReference type="GO" id="GO:0005634">
    <property type="term" value="C:nucleus"/>
    <property type="evidence" value="ECO:0007669"/>
    <property type="project" value="UniProtKB-SubCell"/>
</dbReference>
<dbReference type="Proteomes" id="UP000230423">
    <property type="component" value="Unassembled WGS sequence"/>
</dbReference>
<evidence type="ECO:0000259" key="6">
    <source>
        <dbReference type="PROSITE" id="PS51978"/>
    </source>
</evidence>
<sequence length="259" mass="30589">MEGLLKRLTEVFEADPSEARHVYYGIANSKYRQALMEVFLERKEFIRSQLDPSIYQTRPPSDQISQMLRALDNPVLPNNPDDERDQETGRLEDVYRKRMDDLRSILHSHLHDLWQGCERMMLDIHRVLKSQQMLRPIDEQDIIRAFESIRHRHEMTVAETREIVANSVMIMQTRIADATRRRRNFSKEATAILQEYYDEHFDHPYPNEEEKLQLAAKCHISMQQALVELPPYTYLTSAKRFLHNLNSTARLGNFALALH</sequence>
<evidence type="ECO:0000313" key="7">
    <source>
        <dbReference type="EMBL" id="PIO75918.1"/>
    </source>
</evidence>
<evidence type="ECO:0000256" key="4">
    <source>
        <dbReference type="ARBA" id="ARBA00023155"/>
    </source>
</evidence>
<name>A0A2G9V0A6_TELCI</name>
<dbReference type="InterPro" id="IPR005542">
    <property type="entry name" value="PBX_PBC_dom"/>
</dbReference>
<dbReference type="OrthoDB" id="4187154at2759"/>
<comment type="similarity">
    <text evidence="2">Belongs to the TALE/PBX homeobox family.</text>
</comment>
<gene>
    <name evidence="7" type="ORF">TELCIR_02026</name>
</gene>
<evidence type="ECO:0000256" key="1">
    <source>
        <dbReference type="ARBA" id="ARBA00004123"/>
    </source>
</evidence>
<accession>A0A2G9V0A6</accession>
<dbReference type="CDD" id="cd00086">
    <property type="entry name" value="homeodomain"/>
    <property type="match status" value="1"/>
</dbReference>
<keyword evidence="3 7" id="KW-0238">DNA-binding</keyword>
<keyword evidence="5" id="KW-0539">Nucleus</keyword>
<comment type="subcellular location">
    <subcellularLocation>
        <location evidence="1">Nucleus</location>
    </subcellularLocation>
</comment>
<dbReference type="Pfam" id="PF03792">
    <property type="entry name" value="PBC"/>
    <property type="match status" value="1"/>
</dbReference>
<dbReference type="InterPro" id="IPR001356">
    <property type="entry name" value="HD"/>
</dbReference>
<organism evidence="7 8">
    <name type="scientific">Teladorsagia circumcincta</name>
    <name type="common">Brown stomach worm</name>
    <name type="synonym">Ostertagia circumcincta</name>
    <dbReference type="NCBI Taxonomy" id="45464"/>
    <lineage>
        <taxon>Eukaryota</taxon>
        <taxon>Metazoa</taxon>
        <taxon>Ecdysozoa</taxon>
        <taxon>Nematoda</taxon>
        <taxon>Chromadorea</taxon>
        <taxon>Rhabditida</taxon>
        <taxon>Rhabditina</taxon>
        <taxon>Rhabditomorpha</taxon>
        <taxon>Strongyloidea</taxon>
        <taxon>Trichostrongylidae</taxon>
        <taxon>Teladorsagia</taxon>
    </lineage>
</organism>
<evidence type="ECO:0000313" key="8">
    <source>
        <dbReference type="Proteomes" id="UP000230423"/>
    </source>
</evidence>
<feature type="domain" description="PBC" evidence="6">
    <location>
        <begin position="1"/>
        <end position="177"/>
    </location>
</feature>
<dbReference type="Pfam" id="PF05920">
    <property type="entry name" value="Homeobox_KN"/>
    <property type="match status" value="1"/>
</dbReference>
<dbReference type="InterPro" id="IPR009057">
    <property type="entry name" value="Homeodomain-like_sf"/>
</dbReference>
<evidence type="ECO:0000256" key="3">
    <source>
        <dbReference type="ARBA" id="ARBA00023125"/>
    </source>
</evidence>
<dbReference type="Gene3D" id="1.10.10.60">
    <property type="entry name" value="Homeodomain-like"/>
    <property type="match status" value="1"/>
</dbReference>
<evidence type="ECO:0000256" key="2">
    <source>
        <dbReference type="ARBA" id="ARBA00007601"/>
    </source>
</evidence>
<protein>
    <submittedName>
        <fullName evidence="7">Homeobox domain protein</fullName>
    </submittedName>
</protein>
<dbReference type="EMBL" id="KZ345094">
    <property type="protein sequence ID" value="PIO75918.1"/>
    <property type="molecule type" value="Genomic_DNA"/>
</dbReference>
<keyword evidence="8" id="KW-1185">Reference proteome</keyword>